<dbReference type="STRING" id="1338011.BD94_2329"/>
<accession>A0A077EIW1</accession>
<sequence length="223" mass="26046">MIAEDNIFNVSQPNIELPQNRMILLAKECMVETVVHFKSYLKSEFHTKKKLSENDLTQLYTKQAQIHIRKKDYPFNIEGQYQDVYNQSKGFSDFFFYPNEQNVELSSIYSVESKRLPSPEKKREKEYVIGDNNNGGIERYKTEKHGKSLSECGLLGFVEDKDFKHWNTTINGWIDDLSKLPKTTWKSDEILSETDGNSDYCILKSIAHRVSSDVNLHHLWIIL</sequence>
<protein>
    <submittedName>
        <fullName evidence="1">Uncharacterized protein</fullName>
    </submittedName>
</protein>
<dbReference type="KEGG" id="eao:BD94_2329"/>
<dbReference type="eggNOG" id="ENOG502ZAV7">
    <property type="taxonomic scope" value="Bacteria"/>
</dbReference>
<dbReference type="Proteomes" id="UP000028933">
    <property type="component" value="Chromosome"/>
</dbReference>
<name>A0A077EIW1_9FLAO</name>
<evidence type="ECO:0000313" key="1">
    <source>
        <dbReference type="EMBL" id="AIL46104.1"/>
    </source>
</evidence>
<dbReference type="EMBL" id="CP007547">
    <property type="protein sequence ID" value="AIL46104.1"/>
    <property type="molecule type" value="Genomic_DNA"/>
</dbReference>
<proteinExistence type="predicted"/>
<reference evidence="1" key="1">
    <citation type="journal article" date="2013" name="Lancet">
        <title>First case of E anophelis outbreak in an intensive-care unit.</title>
        <authorList>
            <person name="Teo J."/>
            <person name="Tan S.Y."/>
            <person name="Tay M."/>
            <person name="Ding Y."/>
            <person name="Kjelleberg S."/>
            <person name="Givskov M."/>
            <person name="Lin R.T."/>
            <person name="Yang L."/>
        </authorList>
    </citation>
    <scope>NUCLEOTIDE SEQUENCE [LARGE SCALE GENOMIC DNA]</scope>
    <source>
        <strain evidence="1">NUHP1</strain>
    </source>
</reference>
<organism evidence="1 2">
    <name type="scientific">Elizabethkingia anophelis NUHP1</name>
    <dbReference type="NCBI Taxonomy" id="1338011"/>
    <lineage>
        <taxon>Bacteria</taxon>
        <taxon>Pseudomonadati</taxon>
        <taxon>Bacteroidota</taxon>
        <taxon>Flavobacteriia</taxon>
        <taxon>Flavobacteriales</taxon>
        <taxon>Weeksellaceae</taxon>
        <taxon>Elizabethkingia</taxon>
    </lineage>
</organism>
<dbReference type="HOGENOM" id="CLU_102103_0_0_10"/>
<reference evidence="1" key="2">
    <citation type="journal article" date="2015" name="Genome Biol. Evol.">
        <title>Complete Genome Sequence and Transcriptomic Analysis of the Novel Pathogen Elizabethkingia anophelis in Response to Oxidative Stress.</title>
        <authorList>
            <person name="Li Y."/>
            <person name="Liu Y."/>
            <person name="Chew S.C."/>
            <person name="Tay M."/>
            <person name="Salido M.M."/>
            <person name="Teo J."/>
            <person name="Lauro F.M."/>
            <person name="Givskov M."/>
            <person name="Yang L."/>
        </authorList>
    </citation>
    <scope>NUCLEOTIDE SEQUENCE</scope>
    <source>
        <strain evidence="1">NUHP1</strain>
    </source>
</reference>
<dbReference type="RefSeq" id="WP_024564141.1">
    <property type="nucleotide sequence ID" value="NZ_CP007547.1"/>
</dbReference>
<evidence type="ECO:0000313" key="2">
    <source>
        <dbReference type="Proteomes" id="UP000028933"/>
    </source>
</evidence>
<dbReference type="AlphaFoldDB" id="A0A077EIW1"/>
<gene>
    <name evidence="1" type="ORF">BD94_2329</name>
</gene>